<dbReference type="EMBL" id="KN832003">
    <property type="protein sequence ID" value="KIN99614.1"/>
    <property type="molecule type" value="Genomic_DNA"/>
</dbReference>
<evidence type="ECO:0000313" key="1">
    <source>
        <dbReference type="EMBL" id="KIN99614.1"/>
    </source>
</evidence>
<organism evidence="1 2">
    <name type="scientific">Pisolithus tinctorius Marx 270</name>
    <dbReference type="NCBI Taxonomy" id="870435"/>
    <lineage>
        <taxon>Eukaryota</taxon>
        <taxon>Fungi</taxon>
        <taxon>Dikarya</taxon>
        <taxon>Basidiomycota</taxon>
        <taxon>Agaricomycotina</taxon>
        <taxon>Agaricomycetes</taxon>
        <taxon>Agaricomycetidae</taxon>
        <taxon>Boletales</taxon>
        <taxon>Sclerodermatineae</taxon>
        <taxon>Pisolithaceae</taxon>
        <taxon>Pisolithus</taxon>
    </lineage>
</organism>
<evidence type="ECO:0000313" key="2">
    <source>
        <dbReference type="Proteomes" id="UP000054217"/>
    </source>
</evidence>
<reference evidence="2" key="2">
    <citation type="submission" date="2015-01" db="EMBL/GenBank/DDBJ databases">
        <title>Evolutionary Origins and Diversification of the Mycorrhizal Mutualists.</title>
        <authorList>
            <consortium name="DOE Joint Genome Institute"/>
            <consortium name="Mycorrhizal Genomics Consortium"/>
            <person name="Kohler A."/>
            <person name="Kuo A."/>
            <person name="Nagy L.G."/>
            <person name="Floudas D."/>
            <person name="Copeland A."/>
            <person name="Barry K.W."/>
            <person name="Cichocki N."/>
            <person name="Veneault-Fourrey C."/>
            <person name="LaButti K."/>
            <person name="Lindquist E.A."/>
            <person name="Lipzen A."/>
            <person name="Lundell T."/>
            <person name="Morin E."/>
            <person name="Murat C."/>
            <person name="Riley R."/>
            <person name="Ohm R."/>
            <person name="Sun H."/>
            <person name="Tunlid A."/>
            <person name="Henrissat B."/>
            <person name="Grigoriev I.V."/>
            <person name="Hibbett D.S."/>
            <person name="Martin F."/>
        </authorList>
    </citation>
    <scope>NUCLEOTIDE SEQUENCE [LARGE SCALE GENOMIC DNA]</scope>
    <source>
        <strain evidence="2">Marx 270</strain>
    </source>
</reference>
<reference evidence="1 2" key="1">
    <citation type="submission" date="2014-04" db="EMBL/GenBank/DDBJ databases">
        <authorList>
            <consortium name="DOE Joint Genome Institute"/>
            <person name="Kuo A."/>
            <person name="Kohler A."/>
            <person name="Costa M.D."/>
            <person name="Nagy L.G."/>
            <person name="Floudas D."/>
            <person name="Copeland A."/>
            <person name="Barry K.W."/>
            <person name="Cichocki N."/>
            <person name="Veneault-Fourrey C."/>
            <person name="LaButti K."/>
            <person name="Lindquist E.A."/>
            <person name="Lipzen A."/>
            <person name="Lundell T."/>
            <person name="Morin E."/>
            <person name="Murat C."/>
            <person name="Sun H."/>
            <person name="Tunlid A."/>
            <person name="Henrissat B."/>
            <person name="Grigoriev I.V."/>
            <person name="Hibbett D.S."/>
            <person name="Martin F."/>
            <person name="Nordberg H.P."/>
            <person name="Cantor M.N."/>
            <person name="Hua S.X."/>
        </authorList>
    </citation>
    <scope>NUCLEOTIDE SEQUENCE [LARGE SCALE GENOMIC DNA]</scope>
    <source>
        <strain evidence="1 2">Marx 270</strain>
    </source>
</reference>
<accession>A0A0C3NEW4</accession>
<name>A0A0C3NEW4_PISTI</name>
<dbReference type="AlphaFoldDB" id="A0A0C3NEW4"/>
<gene>
    <name evidence="1" type="ORF">M404DRAFT_1004554</name>
</gene>
<dbReference type="Proteomes" id="UP000054217">
    <property type="component" value="Unassembled WGS sequence"/>
</dbReference>
<protein>
    <submittedName>
        <fullName evidence="1">Uncharacterized protein</fullName>
    </submittedName>
</protein>
<proteinExistence type="predicted"/>
<dbReference type="HOGENOM" id="CLU_2543504_0_0_1"/>
<sequence length="83" mass="9273">MERYQTITTATEVSGNQLGFASFSYVSKSQGDSTARTWGKTSHDTFLYGRSYIGDKPVSWQSGYLKTIAYVSAISCHRMIRCS</sequence>
<dbReference type="InParanoid" id="A0A0C3NEW4"/>
<keyword evidence="2" id="KW-1185">Reference proteome</keyword>